<dbReference type="InterPro" id="IPR001387">
    <property type="entry name" value="Cro/C1-type_HTH"/>
</dbReference>
<dbReference type="Proteomes" id="UP000000593">
    <property type="component" value="Chromosome 2"/>
</dbReference>
<keyword evidence="1" id="KW-0238">DNA-binding</keyword>
<dbReference type="HOGENOM" id="CLU_066192_17_14_6"/>
<dbReference type="GO" id="GO:0003677">
    <property type="term" value="F:DNA binding"/>
    <property type="evidence" value="ECO:0007669"/>
    <property type="project" value="UniProtKB-KW"/>
</dbReference>
<evidence type="ECO:0000256" key="1">
    <source>
        <dbReference type="ARBA" id="ARBA00023125"/>
    </source>
</evidence>
<reference evidence="4" key="1">
    <citation type="journal article" date="2005" name="Science">
        <title>Life at depth: Photobacterium profundum genome sequence and expression analysis.</title>
        <authorList>
            <person name="Vezzi A."/>
            <person name="Campanaro S."/>
            <person name="D'Angelo M."/>
            <person name="Simonato F."/>
            <person name="Vitulo N."/>
            <person name="Lauro F.M."/>
            <person name="Cestaro A."/>
            <person name="Malacrida G."/>
            <person name="Simionati B."/>
            <person name="Cannata N."/>
            <person name="Romualdi C."/>
            <person name="Bartlett D.H."/>
            <person name="Valle G."/>
        </authorList>
    </citation>
    <scope>NUCLEOTIDE SEQUENCE [LARGE SCALE GENOMIC DNA]</scope>
    <source>
        <strain evidence="4">ATCC BAA-1253 / SS9</strain>
    </source>
</reference>
<evidence type="ECO:0000313" key="3">
    <source>
        <dbReference type="EMBL" id="CAG22430.1"/>
    </source>
</evidence>
<dbReference type="PROSITE" id="PS50943">
    <property type="entry name" value="HTH_CROC1"/>
    <property type="match status" value="1"/>
</dbReference>
<protein>
    <submittedName>
        <fullName evidence="3">Hypothetical transcriptional regulator</fullName>
    </submittedName>
</protein>
<dbReference type="AlphaFoldDB" id="Q6LJV0"/>
<evidence type="ECO:0000313" key="4">
    <source>
        <dbReference type="Proteomes" id="UP000000593"/>
    </source>
</evidence>
<dbReference type="InterPro" id="IPR010982">
    <property type="entry name" value="Lambda_DNA-bd_dom_sf"/>
</dbReference>
<dbReference type="EMBL" id="CR378676">
    <property type="protein sequence ID" value="CAG22430.1"/>
    <property type="molecule type" value="Genomic_DNA"/>
</dbReference>
<keyword evidence="4" id="KW-1185">Reference proteome</keyword>
<sequence length="114" mass="13185">MFPLVSLNFEVLIMINKALKIIRQFHNVKQVELAQKLNLSKSYLSEIESGKKPVNLELLDKYSNLFDIPVSSLVFFSETIGKEGKNAQKFRYAFADKILNIMEWMAIKNESKKV</sequence>
<feature type="domain" description="HTH cro/C1-type" evidence="2">
    <location>
        <begin position="19"/>
        <end position="73"/>
    </location>
</feature>
<proteinExistence type="predicted"/>
<gene>
    <name evidence="3" type="primary">TM1330</name>
    <name evidence="3" type="ordered locus">PBPRB0557</name>
</gene>
<dbReference type="KEGG" id="ppr:PBPRB0557"/>
<dbReference type="eggNOG" id="COG1396">
    <property type="taxonomic scope" value="Bacteria"/>
</dbReference>
<name>Q6LJV0_PHOPR</name>
<accession>Q6LJV0</accession>
<organism evidence="3 4">
    <name type="scientific">Photobacterium profundum (strain SS9)</name>
    <dbReference type="NCBI Taxonomy" id="298386"/>
    <lineage>
        <taxon>Bacteria</taxon>
        <taxon>Pseudomonadati</taxon>
        <taxon>Pseudomonadota</taxon>
        <taxon>Gammaproteobacteria</taxon>
        <taxon>Vibrionales</taxon>
        <taxon>Vibrionaceae</taxon>
        <taxon>Photobacterium</taxon>
    </lineage>
</organism>
<dbReference type="PANTHER" id="PTHR46558:SF4">
    <property type="entry name" value="DNA-BIDING PHAGE PROTEIN"/>
    <property type="match status" value="1"/>
</dbReference>
<dbReference type="STRING" id="298386.PBPRB0557"/>
<dbReference type="Gene3D" id="1.10.260.40">
    <property type="entry name" value="lambda repressor-like DNA-binding domains"/>
    <property type="match status" value="1"/>
</dbReference>
<evidence type="ECO:0000259" key="2">
    <source>
        <dbReference type="PROSITE" id="PS50943"/>
    </source>
</evidence>
<dbReference type="PANTHER" id="PTHR46558">
    <property type="entry name" value="TRACRIPTIONAL REGULATORY PROTEIN-RELATED-RELATED"/>
    <property type="match status" value="1"/>
</dbReference>
<dbReference type="SMART" id="SM00530">
    <property type="entry name" value="HTH_XRE"/>
    <property type="match status" value="1"/>
</dbReference>
<dbReference type="CDD" id="cd00093">
    <property type="entry name" value="HTH_XRE"/>
    <property type="match status" value="1"/>
</dbReference>
<dbReference type="Pfam" id="PF01381">
    <property type="entry name" value="HTH_3"/>
    <property type="match status" value="1"/>
</dbReference>
<dbReference type="SUPFAM" id="SSF47413">
    <property type="entry name" value="lambda repressor-like DNA-binding domains"/>
    <property type="match status" value="1"/>
</dbReference>